<feature type="region of interest" description="Disordered" evidence="1">
    <location>
        <begin position="1"/>
        <end position="21"/>
    </location>
</feature>
<sequence length="310" mass="35365">MLDLVPPRSSSPPPPSPPPSPRVVLPYSGDLPDELLRQIFELAVILNRHTAKNFMQVSKWVRAWVIHAFYEIVFVKNDDQIYPLARRHEHLLAKIQSLHIALRLKKDSVKFLQRLPNIKQLALQRLPRNHHSRPLEQLLHPDVRLREFVLLNVERGSYRSDVHYPFMTFSSPTFSTLTHLRLGHVYKNLVDQLASSEVPILPVLTHLSFDACAEDGERAADDYRRILGAPSRVDLHMLVVVVFPGGETHTAQLFALRLSRLVVLMDSAGPLKSRGGEWLAAARGESGFWERAARLGRTFRDAFPFKRVPV</sequence>
<proteinExistence type="predicted"/>
<dbReference type="EMBL" id="KV426529">
    <property type="protein sequence ID" value="KZV80036.1"/>
    <property type="molecule type" value="Genomic_DNA"/>
</dbReference>
<keyword evidence="3" id="KW-1185">Reference proteome</keyword>
<gene>
    <name evidence="2" type="ORF">EXIGLDRAFT_733710</name>
</gene>
<evidence type="ECO:0000256" key="1">
    <source>
        <dbReference type="SAM" id="MobiDB-lite"/>
    </source>
</evidence>
<evidence type="ECO:0008006" key="4">
    <source>
        <dbReference type="Google" id="ProtNLM"/>
    </source>
</evidence>
<dbReference type="OrthoDB" id="3145912at2759"/>
<accession>A0A165B842</accession>
<reference evidence="2 3" key="1">
    <citation type="journal article" date="2016" name="Mol. Biol. Evol.">
        <title>Comparative Genomics of Early-Diverging Mushroom-Forming Fungi Provides Insights into the Origins of Lignocellulose Decay Capabilities.</title>
        <authorList>
            <person name="Nagy L.G."/>
            <person name="Riley R."/>
            <person name="Tritt A."/>
            <person name="Adam C."/>
            <person name="Daum C."/>
            <person name="Floudas D."/>
            <person name="Sun H."/>
            <person name="Yadav J.S."/>
            <person name="Pangilinan J."/>
            <person name="Larsson K.H."/>
            <person name="Matsuura K."/>
            <person name="Barry K."/>
            <person name="Labutti K."/>
            <person name="Kuo R."/>
            <person name="Ohm R.A."/>
            <person name="Bhattacharya S.S."/>
            <person name="Shirouzu T."/>
            <person name="Yoshinaga Y."/>
            <person name="Martin F.M."/>
            <person name="Grigoriev I.V."/>
            <person name="Hibbett D.S."/>
        </authorList>
    </citation>
    <scope>NUCLEOTIDE SEQUENCE [LARGE SCALE GENOMIC DNA]</scope>
    <source>
        <strain evidence="2 3">HHB12029</strain>
    </source>
</reference>
<feature type="compositionally biased region" description="Pro residues" evidence="1">
    <location>
        <begin position="9"/>
        <end position="21"/>
    </location>
</feature>
<dbReference type="Proteomes" id="UP000077266">
    <property type="component" value="Unassembled WGS sequence"/>
</dbReference>
<protein>
    <recommendedName>
        <fullName evidence="4">F-box domain-containing protein</fullName>
    </recommendedName>
</protein>
<evidence type="ECO:0000313" key="3">
    <source>
        <dbReference type="Proteomes" id="UP000077266"/>
    </source>
</evidence>
<dbReference type="InParanoid" id="A0A165B842"/>
<name>A0A165B842_EXIGL</name>
<evidence type="ECO:0000313" key="2">
    <source>
        <dbReference type="EMBL" id="KZV80036.1"/>
    </source>
</evidence>
<dbReference type="AlphaFoldDB" id="A0A165B842"/>
<organism evidence="2 3">
    <name type="scientific">Exidia glandulosa HHB12029</name>
    <dbReference type="NCBI Taxonomy" id="1314781"/>
    <lineage>
        <taxon>Eukaryota</taxon>
        <taxon>Fungi</taxon>
        <taxon>Dikarya</taxon>
        <taxon>Basidiomycota</taxon>
        <taxon>Agaricomycotina</taxon>
        <taxon>Agaricomycetes</taxon>
        <taxon>Auriculariales</taxon>
        <taxon>Exidiaceae</taxon>
        <taxon>Exidia</taxon>
    </lineage>
</organism>